<dbReference type="SUPFAM" id="SSF57783">
    <property type="entry name" value="Zinc beta-ribbon"/>
    <property type="match status" value="1"/>
</dbReference>
<gene>
    <name evidence="1" type="ORF">ACFSR5_16445</name>
</gene>
<organism evidence="1 2">
    <name type="scientific">Sphingobacterium suaedae</name>
    <dbReference type="NCBI Taxonomy" id="1686402"/>
    <lineage>
        <taxon>Bacteria</taxon>
        <taxon>Pseudomonadati</taxon>
        <taxon>Bacteroidota</taxon>
        <taxon>Sphingobacteriia</taxon>
        <taxon>Sphingobacteriales</taxon>
        <taxon>Sphingobacteriaceae</taxon>
        <taxon>Sphingobacterium</taxon>
    </lineage>
</organism>
<dbReference type="Gene3D" id="3.40.1360.10">
    <property type="match status" value="1"/>
</dbReference>
<name>A0ABW5KJU5_9SPHI</name>
<protein>
    <submittedName>
        <fullName evidence="1">Toprim domain-containing protein</fullName>
    </submittedName>
</protein>
<dbReference type="Proteomes" id="UP001597545">
    <property type="component" value="Unassembled WGS sequence"/>
</dbReference>
<sequence>MSKLINTDDFRDLSIVDFLAKLGHYPVKKSGKEVFYHSMLRDTRGITPSFTVWEEGGKWLDRGGAGSTGIQGGGIVQLGMAYWPELSFVEVLKKISEVSGIHISPRPSYGSRQDHVKERSADNYAFELVGSRPVGSNFLLTRYLESRGILDVASGRMREVYYRNRNNSDNELPPYYALGWPNDLGGWEFTTAKGFKSSIGKKSISTIPGNPGHVALFEGYVDYLSWLKINQPKVVPTVVVLNSIVQLGAAMDKIKDIPKIGIYFDNDGPGKQCADKLSSELPRAVDHSTEYRGYKDYNDRLCAEMNLSLKDDPHKGIKR</sequence>
<dbReference type="Pfam" id="PF13155">
    <property type="entry name" value="Toprim_2"/>
    <property type="match status" value="1"/>
</dbReference>
<dbReference type="EMBL" id="JBHULR010000015">
    <property type="protein sequence ID" value="MFD2549239.1"/>
    <property type="molecule type" value="Genomic_DNA"/>
</dbReference>
<dbReference type="RefSeq" id="WP_380905557.1">
    <property type="nucleotide sequence ID" value="NZ_JBHUEG010000012.1"/>
</dbReference>
<keyword evidence="2" id="KW-1185">Reference proteome</keyword>
<reference evidence="2" key="1">
    <citation type="journal article" date="2019" name="Int. J. Syst. Evol. Microbiol.">
        <title>The Global Catalogue of Microorganisms (GCM) 10K type strain sequencing project: providing services to taxonomists for standard genome sequencing and annotation.</title>
        <authorList>
            <consortium name="The Broad Institute Genomics Platform"/>
            <consortium name="The Broad Institute Genome Sequencing Center for Infectious Disease"/>
            <person name="Wu L."/>
            <person name="Ma J."/>
        </authorList>
    </citation>
    <scope>NUCLEOTIDE SEQUENCE [LARGE SCALE GENOMIC DNA]</scope>
    <source>
        <strain evidence="2">KCTC 42662</strain>
    </source>
</reference>
<accession>A0ABW5KJU5</accession>
<comment type="caution">
    <text evidence="1">The sequence shown here is derived from an EMBL/GenBank/DDBJ whole genome shotgun (WGS) entry which is preliminary data.</text>
</comment>
<proteinExistence type="predicted"/>
<evidence type="ECO:0000313" key="1">
    <source>
        <dbReference type="EMBL" id="MFD2549239.1"/>
    </source>
</evidence>
<dbReference type="InterPro" id="IPR036977">
    <property type="entry name" value="DNA_primase_Znf_CHC2"/>
</dbReference>
<evidence type="ECO:0000313" key="2">
    <source>
        <dbReference type="Proteomes" id="UP001597545"/>
    </source>
</evidence>
<dbReference type="Gene3D" id="3.90.580.10">
    <property type="entry name" value="Zinc finger, CHC2-type domain"/>
    <property type="match status" value="1"/>
</dbReference>